<reference evidence="2 3" key="1">
    <citation type="submission" date="2024-02" db="EMBL/GenBank/DDBJ databases">
        <authorList>
            <person name="Daric V."/>
            <person name="Darras S."/>
        </authorList>
    </citation>
    <scope>NUCLEOTIDE SEQUENCE [LARGE SCALE GENOMIC DNA]</scope>
</reference>
<accession>A0ABP0F8H7</accession>
<comment type="caution">
    <text evidence="2">The sequence shown here is derived from an EMBL/GenBank/DDBJ whole genome shotgun (WGS) entry which is preliminary data.</text>
</comment>
<evidence type="ECO:0000256" key="1">
    <source>
        <dbReference type="SAM" id="MobiDB-lite"/>
    </source>
</evidence>
<name>A0ABP0F8H7_CLALP</name>
<dbReference type="EMBL" id="CAWYQH010000024">
    <property type="protein sequence ID" value="CAK8676000.1"/>
    <property type="molecule type" value="Genomic_DNA"/>
</dbReference>
<sequence>MKEEKQNPTNKQDAYQDIDSETRYQEKMNTSESSDAQLDLKMSYLENPLLINGFSLPGCEGDTILNPRLSHLCLKNSIYHAKDSTGIGFYSSGYLEYFHTIGDLYIFDNKDLIQTV</sequence>
<dbReference type="Proteomes" id="UP001642483">
    <property type="component" value="Unassembled WGS sequence"/>
</dbReference>
<keyword evidence="3" id="KW-1185">Reference proteome</keyword>
<evidence type="ECO:0000313" key="3">
    <source>
        <dbReference type="Proteomes" id="UP001642483"/>
    </source>
</evidence>
<proteinExistence type="predicted"/>
<feature type="region of interest" description="Disordered" evidence="1">
    <location>
        <begin position="1"/>
        <end position="32"/>
    </location>
</feature>
<organism evidence="2 3">
    <name type="scientific">Clavelina lepadiformis</name>
    <name type="common">Light-bulb sea squirt</name>
    <name type="synonym">Ascidia lepadiformis</name>
    <dbReference type="NCBI Taxonomy" id="159417"/>
    <lineage>
        <taxon>Eukaryota</taxon>
        <taxon>Metazoa</taxon>
        <taxon>Chordata</taxon>
        <taxon>Tunicata</taxon>
        <taxon>Ascidiacea</taxon>
        <taxon>Aplousobranchia</taxon>
        <taxon>Clavelinidae</taxon>
        <taxon>Clavelina</taxon>
    </lineage>
</organism>
<protein>
    <submittedName>
        <fullName evidence="2">Uncharacterized protein</fullName>
    </submittedName>
</protein>
<evidence type="ECO:0000313" key="2">
    <source>
        <dbReference type="EMBL" id="CAK8676000.1"/>
    </source>
</evidence>
<gene>
    <name evidence="2" type="ORF">CVLEPA_LOCUS5511</name>
</gene>